<keyword evidence="1" id="KW-0732">Signal</keyword>
<dbReference type="SUPFAM" id="SSF82171">
    <property type="entry name" value="DPP6 N-terminal domain-like"/>
    <property type="match status" value="1"/>
</dbReference>
<dbReference type="AlphaFoldDB" id="A0A0U2U6Q7"/>
<evidence type="ECO:0000256" key="1">
    <source>
        <dbReference type="SAM" id="SignalP"/>
    </source>
</evidence>
<dbReference type="PATRIC" id="fig|162209.4.peg.1594"/>
<dbReference type="KEGG" id="pnp:IJ22_15040"/>
<name>A0A0U2U6Q7_9BACL</name>
<organism evidence="3 4">
    <name type="scientific">Paenibacillus naphthalenovorans</name>
    <dbReference type="NCBI Taxonomy" id="162209"/>
    <lineage>
        <taxon>Bacteria</taxon>
        <taxon>Bacillati</taxon>
        <taxon>Bacillota</taxon>
        <taxon>Bacilli</taxon>
        <taxon>Bacillales</taxon>
        <taxon>Paenibacillaceae</taxon>
        <taxon>Paenibacillus</taxon>
    </lineage>
</organism>
<evidence type="ECO:0000259" key="2">
    <source>
        <dbReference type="Pfam" id="PF16472"/>
    </source>
</evidence>
<dbReference type="STRING" id="162209.IJ22_15040"/>
<dbReference type="Proteomes" id="UP000061660">
    <property type="component" value="Chromosome"/>
</dbReference>
<keyword evidence="4" id="KW-1185">Reference proteome</keyword>
<dbReference type="Pfam" id="PF16472">
    <property type="entry name" value="DUF5050"/>
    <property type="match status" value="1"/>
</dbReference>
<reference evidence="3 4" key="2">
    <citation type="journal article" date="2016" name="Genome Announc.">
        <title>Complete Genome Sequences of Two Interactive Moderate Thermophiles, Paenibacillus napthalenovorans 32O-Y and Paenibacillus sp. 32O-W.</title>
        <authorList>
            <person name="Butler R.R.III."/>
            <person name="Wang J."/>
            <person name="Stark B.C."/>
            <person name="Pombert J.F."/>
        </authorList>
    </citation>
    <scope>NUCLEOTIDE SEQUENCE [LARGE SCALE GENOMIC DNA]</scope>
    <source>
        <strain evidence="3 4">32O-Y</strain>
    </source>
</reference>
<evidence type="ECO:0000313" key="3">
    <source>
        <dbReference type="EMBL" id="ALS21880.1"/>
    </source>
</evidence>
<accession>A0A0U2U6Q7</accession>
<feature type="domain" description="Prolow-density lipoprotein receptor-related protein 1-like beta-propeller" evidence="2">
    <location>
        <begin position="360"/>
        <end position="501"/>
    </location>
</feature>
<proteinExistence type="predicted"/>
<dbReference type="OrthoDB" id="61520at2"/>
<reference evidence="4" key="1">
    <citation type="submission" date="2015-12" db="EMBL/GenBank/DDBJ databases">
        <title>Complete genome sequences of two moderately thermophilic Paenibacillus species.</title>
        <authorList>
            <person name="Butler R.III."/>
            <person name="Wang J."/>
            <person name="Stark B.C."/>
            <person name="Pombert J.-F."/>
        </authorList>
    </citation>
    <scope>NUCLEOTIDE SEQUENCE [LARGE SCALE GENOMIC DNA]</scope>
    <source>
        <strain evidence="4">32O-Y</strain>
    </source>
</reference>
<dbReference type="EMBL" id="CP013652">
    <property type="protein sequence ID" value="ALS21880.1"/>
    <property type="molecule type" value="Genomic_DNA"/>
</dbReference>
<evidence type="ECO:0000313" key="4">
    <source>
        <dbReference type="Proteomes" id="UP000061660"/>
    </source>
</evidence>
<dbReference type="InterPro" id="IPR032485">
    <property type="entry name" value="LRP1-like_beta_prop"/>
</dbReference>
<sequence length="526" mass="59425" precursor="true">MFLWAGSLTLCLSLLLPSGRGLAAEHRVSVTLPTFEVKLNGNKVENEYREYPLLVYRDITYVPMTWYDSRLLGLETEWTQQDGLNIAKGKVTSSYVPYKTDHKHSGGYKAAIPAFKITINGRTVDNSKEEYPLLSFNNVIYFPLTWKFAHDEWGWEYVWDDNEGLNINSGNPQVKTVDLPTFAGENDVAVFKGYYYFAETIGNTNHVYRAPVHNTSNKEPVYSYDVDASYSFNKRLNFEIRDDELWFSYHVGGAIMGYDVYCKVNDNGKAAIEQQGYLDFKQTPNGTLTIHQFVPPGGNNLLLAAAGQENQHGKRIGNPNLIYGWHVTNDGTSTSFGPDRSTTVLGDDVYVLASSYPVEHGDLNKIYKINIKTNETEKIIHAEVSHFKILNHKLYYVKDADHSLYSANLDGTDEQKLSDLPVANWYDEIDGQVYYTAANVKGQFHLYRVEPSKEDALVIKEPVESVQFVNDKIICKLAAGEEYGVKVLDQSGDLHLAITDQASDVFAYHDFILMVSAKDQSIKVIQ</sequence>
<feature type="signal peptide" evidence="1">
    <location>
        <begin position="1"/>
        <end position="23"/>
    </location>
</feature>
<gene>
    <name evidence="3" type="ORF">IJ22_15040</name>
</gene>
<protein>
    <recommendedName>
        <fullName evidence="2">Prolow-density lipoprotein receptor-related protein 1-like beta-propeller domain-containing protein</fullName>
    </recommendedName>
</protein>
<feature type="chain" id="PRO_5006832486" description="Prolow-density lipoprotein receptor-related protein 1-like beta-propeller domain-containing protein" evidence="1">
    <location>
        <begin position="24"/>
        <end position="526"/>
    </location>
</feature>